<dbReference type="EMBL" id="JAVXUP010003744">
    <property type="protein sequence ID" value="KAK2998245.1"/>
    <property type="molecule type" value="Genomic_DNA"/>
</dbReference>
<evidence type="ECO:0000313" key="2">
    <source>
        <dbReference type="EMBL" id="KAK2998245.1"/>
    </source>
</evidence>
<keyword evidence="3" id="KW-1185">Reference proteome</keyword>
<organism evidence="2 3">
    <name type="scientific">Escallonia herrerae</name>
    <dbReference type="NCBI Taxonomy" id="1293975"/>
    <lineage>
        <taxon>Eukaryota</taxon>
        <taxon>Viridiplantae</taxon>
        <taxon>Streptophyta</taxon>
        <taxon>Embryophyta</taxon>
        <taxon>Tracheophyta</taxon>
        <taxon>Spermatophyta</taxon>
        <taxon>Magnoliopsida</taxon>
        <taxon>eudicotyledons</taxon>
        <taxon>Gunneridae</taxon>
        <taxon>Pentapetalae</taxon>
        <taxon>asterids</taxon>
        <taxon>campanulids</taxon>
        <taxon>Escalloniales</taxon>
        <taxon>Escalloniaceae</taxon>
        <taxon>Escallonia</taxon>
    </lineage>
</organism>
<reference evidence="2" key="1">
    <citation type="submission" date="2022-12" db="EMBL/GenBank/DDBJ databases">
        <title>Draft genome assemblies for two species of Escallonia (Escalloniales).</title>
        <authorList>
            <person name="Chanderbali A."/>
            <person name="Dervinis C."/>
            <person name="Anghel I."/>
            <person name="Soltis D."/>
            <person name="Soltis P."/>
            <person name="Zapata F."/>
        </authorList>
    </citation>
    <scope>NUCLEOTIDE SEQUENCE</scope>
    <source>
        <strain evidence="2">UCBG64.0493</strain>
        <tissue evidence="2">Leaf</tissue>
    </source>
</reference>
<feature type="domain" description="Rhamnogalacturonan lyase" evidence="1">
    <location>
        <begin position="35"/>
        <end position="66"/>
    </location>
</feature>
<sequence length="129" mass="14376">MNTVEVEGACFFTVSYPLVYSTSSSLSMNDDTPAKGADVGLALLGYVGSWRRQCKDYQFWTKADEGVYLISPLPTSKPLPIKELYNIIDMGATGIEEESSSRKEIDLTSFIDITKPMEQNLRAETYTNL</sequence>
<proteinExistence type="predicted"/>
<protein>
    <recommendedName>
        <fullName evidence="1">Rhamnogalacturonan lyase domain-containing protein</fullName>
    </recommendedName>
</protein>
<gene>
    <name evidence="2" type="ORF">RJ639_024276</name>
</gene>
<dbReference type="AlphaFoldDB" id="A0AA89ACN2"/>
<dbReference type="InterPro" id="IPR029413">
    <property type="entry name" value="RG-lyase_II"/>
</dbReference>
<evidence type="ECO:0000259" key="1">
    <source>
        <dbReference type="Pfam" id="PF14686"/>
    </source>
</evidence>
<accession>A0AA89ACN2</accession>
<dbReference type="Proteomes" id="UP001188597">
    <property type="component" value="Unassembled WGS sequence"/>
</dbReference>
<name>A0AA89ACN2_9ASTE</name>
<evidence type="ECO:0000313" key="3">
    <source>
        <dbReference type="Proteomes" id="UP001188597"/>
    </source>
</evidence>
<comment type="caution">
    <text evidence="2">The sequence shown here is derived from an EMBL/GenBank/DDBJ whole genome shotgun (WGS) entry which is preliminary data.</text>
</comment>
<dbReference type="Pfam" id="PF14686">
    <property type="entry name" value="fn3_3"/>
    <property type="match status" value="1"/>
</dbReference>